<accession>A0A840W3X8</accession>
<feature type="region of interest" description="Disordered" evidence="1">
    <location>
        <begin position="62"/>
        <end position="86"/>
    </location>
</feature>
<gene>
    <name evidence="2" type="ORF">HNR07_002746</name>
</gene>
<evidence type="ECO:0000256" key="1">
    <source>
        <dbReference type="SAM" id="MobiDB-lite"/>
    </source>
</evidence>
<proteinExistence type="predicted"/>
<name>A0A840W3X8_9ACTN</name>
<evidence type="ECO:0000313" key="3">
    <source>
        <dbReference type="Proteomes" id="UP000579647"/>
    </source>
</evidence>
<comment type="caution">
    <text evidence="2">The sequence shown here is derived from an EMBL/GenBank/DDBJ whole genome shotgun (WGS) entry which is preliminary data.</text>
</comment>
<reference evidence="2 3" key="1">
    <citation type="submission" date="2020-08" db="EMBL/GenBank/DDBJ databases">
        <title>Sequencing the genomes of 1000 actinobacteria strains.</title>
        <authorList>
            <person name="Klenk H.-P."/>
        </authorList>
    </citation>
    <scope>NUCLEOTIDE SEQUENCE [LARGE SCALE GENOMIC DNA]</scope>
    <source>
        <strain evidence="2 3">DSM 44598</strain>
    </source>
</reference>
<evidence type="ECO:0000313" key="2">
    <source>
        <dbReference type="EMBL" id="MBB5491609.1"/>
    </source>
</evidence>
<keyword evidence="3" id="KW-1185">Reference proteome</keyword>
<dbReference type="AlphaFoldDB" id="A0A840W3X8"/>
<dbReference type="Proteomes" id="UP000579647">
    <property type="component" value="Unassembled WGS sequence"/>
</dbReference>
<organism evidence="2 3">
    <name type="scientific">Nocardiopsis metallicus</name>
    <dbReference type="NCBI Taxonomy" id="179819"/>
    <lineage>
        <taxon>Bacteria</taxon>
        <taxon>Bacillati</taxon>
        <taxon>Actinomycetota</taxon>
        <taxon>Actinomycetes</taxon>
        <taxon>Streptosporangiales</taxon>
        <taxon>Nocardiopsidaceae</taxon>
        <taxon>Nocardiopsis</taxon>
    </lineage>
</organism>
<sequence length="86" mass="9555">MRRSTREYETALLVDGEVLAIEGIVYRGQTMLDEEGEARFAPLERWAKGVAESLGRPVTWRAKAKNEPEARGTARPGGVTQNRLAL</sequence>
<dbReference type="RefSeq" id="WP_017582643.1">
    <property type="nucleotide sequence ID" value="NZ_BAAAKM010000068.1"/>
</dbReference>
<dbReference type="EMBL" id="JACHDO010000001">
    <property type="protein sequence ID" value="MBB5491609.1"/>
    <property type="molecule type" value="Genomic_DNA"/>
</dbReference>
<protein>
    <submittedName>
        <fullName evidence="2">Uncharacterized protein</fullName>
    </submittedName>
</protein>